<dbReference type="RefSeq" id="XP_067754981.1">
    <property type="nucleotide sequence ID" value="XM_067899775.1"/>
</dbReference>
<evidence type="ECO:0000313" key="2">
    <source>
        <dbReference type="EMBL" id="KAG5497513.1"/>
    </source>
</evidence>
<dbReference type="InterPro" id="IPR036865">
    <property type="entry name" value="CRAL-TRIO_dom_sf"/>
</dbReference>
<dbReference type="InterPro" id="IPR053012">
    <property type="entry name" value="ER-organelle_contact"/>
</dbReference>
<comment type="caution">
    <text evidence="2">The sequence shown here is derived from an EMBL/GenBank/DDBJ whole genome shotgun (WGS) entry which is preliminary data.</text>
</comment>
<keyword evidence="3" id="KW-1185">Reference proteome</keyword>
<protein>
    <recommendedName>
        <fullName evidence="1">CRAL-TRIO domain-containing protein</fullName>
    </recommendedName>
</protein>
<dbReference type="SUPFAM" id="SSF52087">
    <property type="entry name" value="CRAL/TRIO domain"/>
    <property type="match status" value="1"/>
</dbReference>
<dbReference type="Pfam" id="PF24044">
    <property type="entry name" value="DUF7353"/>
    <property type="match status" value="1"/>
</dbReference>
<dbReference type="Proteomes" id="UP000674318">
    <property type="component" value="Unassembled WGS sequence"/>
</dbReference>
<dbReference type="PANTHER" id="PTHR46384:SF2">
    <property type="entry name" value="CRAL-TRIO DOMAIN-CONTAINING PROTEIN"/>
    <property type="match status" value="1"/>
</dbReference>
<evidence type="ECO:0000259" key="1">
    <source>
        <dbReference type="PROSITE" id="PS50191"/>
    </source>
</evidence>
<dbReference type="PROSITE" id="PS50191">
    <property type="entry name" value="CRAL_TRIO"/>
    <property type="match status" value="1"/>
</dbReference>
<dbReference type="InterPro" id="IPR001251">
    <property type="entry name" value="CRAL-TRIO_dom"/>
</dbReference>
<dbReference type="InterPro" id="IPR055777">
    <property type="entry name" value="DUF7353"/>
</dbReference>
<dbReference type="EMBL" id="JAFJZO010000031">
    <property type="protein sequence ID" value="KAG5497513.1"/>
    <property type="molecule type" value="Genomic_DNA"/>
</dbReference>
<gene>
    <name evidence="2" type="ORF">JKF63_03777</name>
</gene>
<organism evidence="2 3">
    <name type="scientific">Porcisia hertigi</name>
    <dbReference type="NCBI Taxonomy" id="2761500"/>
    <lineage>
        <taxon>Eukaryota</taxon>
        <taxon>Discoba</taxon>
        <taxon>Euglenozoa</taxon>
        <taxon>Kinetoplastea</taxon>
        <taxon>Metakinetoplastina</taxon>
        <taxon>Trypanosomatida</taxon>
        <taxon>Trypanosomatidae</taxon>
        <taxon>Leishmaniinae</taxon>
        <taxon>Porcisia</taxon>
    </lineage>
</organism>
<accession>A0A836LEY9</accession>
<dbReference type="Gene3D" id="3.40.525.10">
    <property type="entry name" value="CRAL-TRIO lipid binding domain"/>
    <property type="match status" value="1"/>
</dbReference>
<evidence type="ECO:0000313" key="3">
    <source>
        <dbReference type="Proteomes" id="UP000674318"/>
    </source>
</evidence>
<dbReference type="GeneID" id="94289852"/>
<sequence>MFQCPDEHVEALDEVKRAVGIHHRYLDGWVYLFLANKNFNVAEAAAKLCRRNDMERTVFSKYTMTDSLRKSMRAGIVQYIGRDKEGRPVLYFNTARDSPKAEQRPERQANMDMFLSWSVRCDRKNPTATVTWLINQKNASLMRNTDLIFQKDMALRVSKFFPGVVARILVCNMSSALTLVIKPLLRQLPKAISDCIFLFSASDIKKGELLKRIDANVLPVEMGGCNDCDHAPNYERFAVTIEDYFSRCITALNQNISIKDMEVMEEFGVGKDGTPMAPAAEGAPDRSSRPAFATNSAFAVKETEAYGGVATLPSNIATLASEEMHVVATLQDPCTVTVDTGGQKITIQSTACRGPQQTSLAPFTHDNAAIDLSTSFKSLSLTRSQCTHRVPSCELFDCVSDMGDFTEDLVDSDTSTEGLYRIHLSGIEEFSYSAVLREMLTQRQSSDDLIAERWDACVRDWISFRCQCVELVPKLEHFLESLRLGAVLLADEEVTAKLRSCSHFMLNLFPQTQQTITFPLLDWYAMGTAARHRSGSAAAASQASNKKAGGSVVAEAFTGNARRLSFRLDCTSPDNVLLSAQAAAIEFVEEWDGLIEVEQCKKQVVGRLVRMGLPQADRGTVEAQLHCRAHRLWAKLVPLFRVYIEAKVGISIAGFIRHYGLLVSGGRIDETAEWYRQLFSAVLQYRELQRRNWLFYVFPPLGHGGERADEPPRMEDLLRAHGDAETDVDAAVRMMTLVTKSMRYTTDHFNAEGAGGVLATRTIVERYLESSKAKIYIPYEVQRTGVLPSESIERYRTAAVACLTDAEALLQEFLFAIVSSMMLKHGYPSDMSDAEIWSQLQLANAENAAAIQERYEQQRVAISFARVCSELQGSFGYDGMGILTTYPAASIQADGYELGLELLLAVAILKSRRSSSGIHGRVGKNSPAYAGLSSPVTASSEDKMPVQGVDGALREVTGALLVDTESLLRTLNAMSHSGSQLAALKRIFIY</sequence>
<dbReference type="CDD" id="cd00170">
    <property type="entry name" value="SEC14"/>
    <property type="match status" value="1"/>
</dbReference>
<reference evidence="2 3" key="1">
    <citation type="submission" date="2021-02" db="EMBL/GenBank/DDBJ databases">
        <title>Porcisia hertigi Genome sequencing and assembly.</title>
        <authorList>
            <person name="Almutairi H."/>
            <person name="Gatherer D."/>
        </authorList>
    </citation>
    <scope>NUCLEOTIDE SEQUENCE [LARGE SCALE GENOMIC DNA]</scope>
    <source>
        <strain evidence="2 3">C119</strain>
    </source>
</reference>
<dbReference type="PANTHER" id="PTHR46384">
    <property type="entry name" value="MOTILE SPERM DOMAIN-CONTAINING PROTEIN 2"/>
    <property type="match status" value="1"/>
</dbReference>
<feature type="domain" description="CRAL-TRIO" evidence="1">
    <location>
        <begin position="64"/>
        <end position="230"/>
    </location>
</feature>
<name>A0A836LEY9_9TRYP</name>
<dbReference type="Pfam" id="PF00650">
    <property type="entry name" value="CRAL_TRIO"/>
    <property type="match status" value="1"/>
</dbReference>
<proteinExistence type="predicted"/>
<dbReference type="GO" id="GO:0012505">
    <property type="term" value="C:endomembrane system"/>
    <property type="evidence" value="ECO:0007669"/>
    <property type="project" value="TreeGrafter"/>
</dbReference>
<dbReference type="GO" id="GO:0140284">
    <property type="term" value="C:endoplasmic reticulum-endosome membrane contact site"/>
    <property type="evidence" value="ECO:0007669"/>
    <property type="project" value="TreeGrafter"/>
</dbReference>
<dbReference type="OrthoDB" id="75724at2759"/>
<dbReference type="KEGG" id="phet:94289852"/>
<dbReference type="AlphaFoldDB" id="A0A836LEY9"/>